<name>A0ABD0QGW0_CIRMR</name>
<gene>
    <name evidence="2" type="ORF">M9458_021012</name>
</gene>
<dbReference type="SUPFAM" id="SSF53098">
    <property type="entry name" value="Ribonuclease H-like"/>
    <property type="match status" value="1"/>
</dbReference>
<reference evidence="2 3" key="1">
    <citation type="submission" date="2024-05" db="EMBL/GenBank/DDBJ databases">
        <title>Genome sequencing and assembly of Indian major carp, Cirrhinus mrigala (Hamilton, 1822).</title>
        <authorList>
            <person name="Mohindra V."/>
            <person name="Chowdhury L.M."/>
            <person name="Lal K."/>
            <person name="Jena J.K."/>
        </authorList>
    </citation>
    <scope>NUCLEOTIDE SEQUENCE [LARGE SCALE GENOMIC DNA]</scope>
    <source>
        <strain evidence="2">CM1030</strain>
        <tissue evidence="2">Blood</tissue>
    </source>
</reference>
<feature type="region of interest" description="Disordered" evidence="1">
    <location>
        <begin position="100"/>
        <end position="137"/>
    </location>
</feature>
<dbReference type="Proteomes" id="UP001529510">
    <property type="component" value="Unassembled WGS sequence"/>
</dbReference>
<sequence>MSTGTSRAAQSVSKTPCHLPVGKLVPLPIPCRPWSHIAVDFVTDLANSSGNTCVLVVIDCFSKVCKLIPLKCLPTALETAKTCPLATICKLTARLSAKSRSSDVTSGDTATTTSTAGASFSPRQSMHRTPSVNPLPGSRPSTAVFNCCSSHGQKSPQRFQLWNSVHIHFQCAVQRHKTFTDARHSSTPSYQPGEKVWLSTRDLHLRLPCKKLSPRYISLFQIQRQLNEVTHEGVMWPGPRWQLNGEAL</sequence>
<accession>A0ABD0QGW0</accession>
<evidence type="ECO:0008006" key="4">
    <source>
        <dbReference type="Google" id="ProtNLM"/>
    </source>
</evidence>
<evidence type="ECO:0000313" key="3">
    <source>
        <dbReference type="Proteomes" id="UP001529510"/>
    </source>
</evidence>
<dbReference type="InterPro" id="IPR012337">
    <property type="entry name" value="RNaseH-like_sf"/>
</dbReference>
<dbReference type="PANTHER" id="PTHR37984">
    <property type="entry name" value="PROTEIN CBG26694"/>
    <property type="match status" value="1"/>
</dbReference>
<evidence type="ECO:0000313" key="2">
    <source>
        <dbReference type="EMBL" id="KAL0185315.1"/>
    </source>
</evidence>
<dbReference type="EMBL" id="JAMKFB020000009">
    <property type="protein sequence ID" value="KAL0185315.1"/>
    <property type="molecule type" value="Genomic_DNA"/>
</dbReference>
<evidence type="ECO:0000256" key="1">
    <source>
        <dbReference type="SAM" id="MobiDB-lite"/>
    </source>
</evidence>
<comment type="caution">
    <text evidence="2">The sequence shown here is derived from an EMBL/GenBank/DDBJ whole genome shotgun (WGS) entry which is preliminary data.</text>
</comment>
<dbReference type="Gene3D" id="3.30.420.10">
    <property type="entry name" value="Ribonuclease H-like superfamily/Ribonuclease H"/>
    <property type="match status" value="1"/>
</dbReference>
<proteinExistence type="predicted"/>
<feature type="compositionally biased region" description="Polar residues" evidence="1">
    <location>
        <begin position="122"/>
        <end position="132"/>
    </location>
</feature>
<dbReference type="InterPro" id="IPR050951">
    <property type="entry name" value="Retrovirus_Pol_polyprotein"/>
</dbReference>
<dbReference type="InterPro" id="IPR036397">
    <property type="entry name" value="RNaseH_sf"/>
</dbReference>
<dbReference type="PANTHER" id="PTHR37984:SF5">
    <property type="entry name" value="PROTEIN NYNRIN-LIKE"/>
    <property type="match status" value="1"/>
</dbReference>
<feature type="non-terminal residue" evidence="2">
    <location>
        <position position="248"/>
    </location>
</feature>
<organism evidence="2 3">
    <name type="scientific">Cirrhinus mrigala</name>
    <name type="common">Mrigala</name>
    <dbReference type="NCBI Taxonomy" id="683832"/>
    <lineage>
        <taxon>Eukaryota</taxon>
        <taxon>Metazoa</taxon>
        <taxon>Chordata</taxon>
        <taxon>Craniata</taxon>
        <taxon>Vertebrata</taxon>
        <taxon>Euteleostomi</taxon>
        <taxon>Actinopterygii</taxon>
        <taxon>Neopterygii</taxon>
        <taxon>Teleostei</taxon>
        <taxon>Ostariophysi</taxon>
        <taxon>Cypriniformes</taxon>
        <taxon>Cyprinidae</taxon>
        <taxon>Labeoninae</taxon>
        <taxon>Labeonini</taxon>
        <taxon>Cirrhinus</taxon>
    </lineage>
</organism>
<protein>
    <recommendedName>
        <fullName evidence="4">Integrase catalytic domain-containing protein</fullName>
    </recommendedName>
</protein>
<keyword evidence="3" id="KW-1185">Reference proteome</keyword>
<feature type="compositionally biased region" description="Low complexity" evidence="1">
    <location>
        <begin position="102"/>
        <end position="121"/>
    </location>
</feature>
<dbReference type="AlphaFoldDB" id="A0ABD0QGW0"/>